<dbReference type="Pfam" id="PF13193">
    <property type="entry name" value="AMP-binding_C"/>
    <property type="match status" value="1"/>
</dbReference>
<dbReference type="Gene3D" id="3.30.300.30">
    <property type="match status" value="1"/>
</dbReference>
<dbReference type="Proteomes" id="UP000504635">
    <property type="component" value="Unplaced"/>
</dbReference>
<dbReference type="InterPro" id="IPR000873">
    <property type="entry name" value="AMP-dep_synth/lig_dom"/>
</dbReference>
<keyword evidence="4" id="KW-0576">Peroxisome</keyword>
<evidence type="ECO:0000256" key="4">
    <source>
        <dbReference type="ARBA" id="ARBA00023140"/>
    </source>
</evidence>
<dbReference type="InterPro" id="IPR045851">
    <property type="entry name" value="AMP-bd_C_sf"/>
</dbReference>
<accession>A0A6J2XHW0</accession>
<name>A0A6J2XHW0_SITOR</name>
<keyword evidence="7" id="KW-1185">Reference proteome</keyword>
<gene>
    <name evidence="8" type="primary">LOC115878489</name>
</gene>
<dbReference type="InterPro" id="IPR020845">
    <property type="entry name" value="AMP-binding_CS"/>
</dbReference>
<evidence type="ECO:0000256" key="1">
    <source>
        <dbReference type="ARBA" id="ARBA00004275"/>
    </source>
</evidence>
<dbReference type="GO" id="GO:0005777">
    <property type="term" value="C:peroxisome"/>
    <property type="evidence" value="ECO:0007669"/>
    <property type="project" value="UniProtKB-SubCell"/>
</dbReference>
<comment type="similarity">
    <text evidence="2">Belongs to the ATP-dependent AMP-binding enzyme family.</text>
</comment>
<dbReference type="SUPFAM" id="SSF56801">
    <property type="entry name" value="Acetyl-CoA synthetase-like"/>
    <property type="match status" value="1"/>
</dbReference>
<dbReference type="PANTHER" id="PTHR24096">
    <property type="entry name" value="LONG-CHAIN-FATTY-ACID--COA LIGASE"/>
    <property type="match status" value="1"/>
</dbReference>
<evidence type="ECO:0000256" key="3">
    <source>
        <dbReference type="ARBA" id="ARBA00022598"/>
    </source>
</evidence>
<sequence length="531" mass="58863">MRDLIIRGPKRTLETPSKGFGEYYFERADELNDKICQIDGNTEKTETFAQVKSRTTKVALGMKELGFKPKEIVLLCCRSSINNIIPVLATLYLGGYVSSTDPKQSSSDVRYLISLVGPKMIFVDQESVDLIQNSLIGLDLTPCIVVVGNSDKYTTLKSLEKIYDQEKLFRPVAQKLTDVAFIMFSSGTTSSPKGIYVSNKYALDIGLNLLESGTLKKSEVIMHFSSFYWISALGLTSAAIATGSAKVVGSDISAERFLYLAEKYKITFALMSNSYTYGIASLNKEIIDKYDTSSLNSIVIGGAPVHPAQILELRELLPYTKVSMGYGATEANAISFFDYRLGEEAYKNKIESSGTLLPGVELKIVDLTTGQLLGPNQEGEIRVRSPSLMSGYHNLETSNAFDGDGFLKLGDFGFYDQDHYIYVTERINETFKYQTSQIIPSVIENVMLSHPAVEQAVVFGVKHLVDNNHPGALAVLKPNSKVEVKELLNYINERVSNSHRLRSGILLVNNIPTTPSGKVQRRTIKEMFNKL</sequence>
<dbReference type="GeneID" id="115878489"/>
<dbReference type="AlphaFoldDB" id="A0A6J2XHW0"/>
<protein>
    <submittedName>
        <fullName evidence="8">Luciferin 4-monooxygenase-like</fullName>
    </submittedName>
</protein>
<dbReference type="InterPro" id="IPR025110">
    <property type="entry name" value="AMP-bd_C"/>
</dbReference>
<dbReference type="RefSeq" id="XP_030750877.1">
    <property type="nucleotide sequence ID" value="XM_030895017.1"/>
</dbReference>
<feature type="domain" description="AMP-binding enzyme C-terminal" evidence="6">
    <location>
        <begin position="443"/>
        <end position="518"/>
    </location>
</feature>
<dbReference type="InterPro" id="IPR042099">
    <property type="entry name" value="ANL_N_sf"/>
</dbReference>
<evidence type="ECO:0000256" key="2">
    <source>
        <dbReference type="ARBA" id="ARBA00006432"/>
    </source>
</evidence>
<dbReference type="KEGG" id="soy:115878489"/>
<evidence type="ECO:0000259" key="5">
    <source>
        <dbReference type="Pfam" id="PF00501"/>
    </source>
</evidence>
<evidence type="ECO:0000313" key="8">
    <source>
        <dbReference type="RefSeq" id="XP_030750877.1"/>
    </source>
</evidence>
<dbReference type="OrthoDB" id="10253869at2759"/>
<organism evidence="7 8">
    <name type="scientific">Sitophilus oryzae</name>
    <name type="common">Rice weevil</name>
    <name type="synonym">Curculio oryzae</name>
    <dbReference type="NCBI Taxonomy" id="7048"/>
    <lineage>
        <taxon>Eukaryota</taxon>
        <taxon>Metazoa</taxon>
        <taxon>Ecdysozoa</taxon>
        <taxon>Arthropoda</taxon>
        <taxon>Hexapoda</taxon>
        <taxon>Insecta</taxon>
        <taxon>Pterygota</taxon>
        <taxon>Neoptera</taxon>
        <taxon>Endopterygota</taxon>
        <taxon>Coleoptera</taxon>
        <taxon>Polyphaga</taxon>
        <taxon>Cucujiformia</taxon>
        <taxon>Curculionidae</taxon>
        <taxon>Dryophthorinae</taxon>
        <taxon>Sitophilus</taxon>
    </lineage>
</organism>
<keyword evidence="3" id="KW-0436">Ligase</keyword>
<dbReference type="PROSITE" id="PS00455">
    <property type="entry name" value="AMP_BINDING"/>
    <property type="match status" value="1"/>
</dbReference>
<evidence type="ECO:0000313" key="7">
    <source>
        <dbReference type="Proteomes" id="UP000504635"/>
    </source>
</evidence>
<comment type="subcellular location">
    <subcellularLocation>
        <location evidence="1">Peroxisome</location>
    </subcellularLocation>
</comment>
<proteinExistence type="inferred from homology"/>
<dbReference type="InParanoid" id="A0A6J2XHW0"/>
<dbReference type="Gene3D" id="3.40.50.12780">
    <property type="entry name" value="N-terminal domain of ligase-like"/>
    <property type="match status" value="1"/>
</dbReference>
<dbReference type="PANTHER" id="PTHR24096:SF149">
    <property type="entry name" value="AMP-BINDING DOMAIN-CONTAINING PROTEIN-RELATED"/>
    <property type="match status" value="1"/>
</dbReference>
<dbReference type="GO" id="GO:0016405">
    <property type="term" value="F:CoA-ligase activity"/>
    <property type="evidence" value="ECO:0007669"/>
    <property type="project" value="TreeGrafter"/>
</dbReference>
<feature type="domain" description="AMP-dependent synthetase/ligase" evidence="5">
    <location>
        <begin position="26"/>
        <end position="393"/>
    </location>
</feature>
<dbReference type="Pfam" id="PF00501">
    <property type="entry name" value="AMP-binding"/>
    <property type="match status" value="1"/>
</dbReference>
<reference evidence="8" key="1">
    <citation type="submission" date="2025-08" db="UniProtKB">
        <authorList>
            <consortium name="RefSeq"/>
        </authorList>
    </citation>
    <scope>IDENTIFICATION</scope>
    <source>
        <tissue evidence="8">Gonads</tissue>
    </source>
</reference>
<evidence type="ECO:0000259" key="6">
    <source>
        <dbReference type="Pfam" id="PF13193"/>
    </source>
</evidence>